<dbReference type="Gramene" id="TraesLAC6D03G03707050.1">
    <property type="protein sequence ID" value="TraesLAC6D03G03707050.1"/>
    <property type="gene ID" value="TraesLAC6D03G03707050"/>
</dbReference>
<dbReference type="Gramene" id="TraesWEE_scaffold_130389_01G000200.1">
    <property type="protein sequence ID" value="TraesWEE_scaffold_130389_01G000200.1"/>
    <property type="gene ID" value="TraesWEE_scaffold_130389_01G000200"/>
</dbReference>
<dbReference type="PANTHER" id="PTHR31579">
    <property type="entry name" value="OS03G0796600 PROTEIN"/>
    <property type="match status" value="1"/>
</dbReference>
<keyword evidence="3" id="KW-1185">Reference proteome</keyword>
<dbReference type="Gramene" id="TraesROB_scaffold_118985_01G000100.1">
    <property type="protein sequence ID" value="TraesROB_scaffold_118985_01G000100.1"/>
    <property type="gene ID" value="TraesROB_scaffold_118985_01G000100"/>
</dbReference>
<dbReference type="Gramene" id="TraesCS6D03G0636300.1">
    <property type="protein sequence ID" value="TraesCS6D03G0636300.1.CDS"/>
    <property type="gene ID" value="TraesCS6D03G0636300"/>
</dbReference>
<reference evidence="2" key="1">
    <citation type="submission" date="2018-08" db="EMBL/GenBank/DDBJ databases">
        <authorList>
            <person name="Rossello M."/>
        </authorList>
    </citation>
    <scope>NUCLEOTIDE SEQUENCE [LARGE SCALE GENOMIC DNA]</scope>
    <source>
        <strain evidence="2">cv. Chinese Spring</strain>
    </source>
</reference>
<dbReference type="AlphaFoldDB" id="A0A3B6QKB0"/>
<dbReference type="RefSeq" id="XP_044416730.1">
    <property type="nucleotide sequence ID" value="XM_044560795.1"/>
</dbReference>
<protein>
    <recommendedName>
        <fullName evidence="4">DUF506 domain-containing protein</fullName>
    </recommendedName>
</protein>
<dbReference type="OrthoDB" id="747933at2759"/>
<accession>A0A3B6QKB0</accession>
<proteinExistence type="predicted"/>
<feature type="compositionally biased region" description="Low complexity" evidence="1">
    <location>
        <begin position="272"/>
        <end position="282"/>
    </location>
</feature>
<dbReference type="Gramene" id="TraesLDM6D03G03760450.1">
    <property type="protein sequence ID" value="TraesLDM6D03G03760450.1"/>
    <property type="gene ID" value="TraesLDM6D03G03760450"/>
</dbReference>
<dbReference type="Gramene" id="TraesNOR6D03G03797270.1">
    <property type="protein sequence ID" value="TraesNOR6D03G03797270.1"/>
    <property type="gene ID" value="TraesNOR6D03G03797270"/>
</dbReference>
<gene>
    <name evidence="2" type="primary">LOC123141714</name>
</gene>
<evidence type="ECO:0000313" key="2">
    <source>
        <dbReference type="EnsemblPlants" id="TraesCS6D02G263600.1"/>
    </source>
</evidence>
<evidence type="ECO:0000256" key="1">
    <source>
        <dbReference type="SAM" id="MobiDB-lite"/>
    </source>
</evidence>
<sequence length="320" mass="33651">MLIPTSQQPPEPPIMGSSPTSYKKATAALDEAARARLRGPFFCGTTPSASGQEDVDDDDGLVELVHEFYNGYGEDAVAKEAVPPRPASTTWADALRTALADATADAAAARIRAEAERAVVGAGPNVAGGEGVRKHVAERLRARGFDAGVCRSSWERSSSVPAGSYEYVDVVITAGASASRYIVEVNIAAEFETARPSAEYQELLLALPTVLVARPETFKEVAAAMCAAAAESIRGAGMHVPPWRRARYVQAKWSGKYKRAAAVAAPSGSPWEAGASSTAAAEARPRRGVPASGGPKHCGMEMGRREMAFGSTGRLMFRGL</sequence>
<dbReference type="Gramene" id="TraesJAG6D03G03739630.1">
    <property type="protein sequence ID" value="TraesJAG6D03G03739630.1"/>
    <property type="gene ID" value="TraesJAG6D03G03739630"/>
</dbReference>
<reference evidence="2" key="2">
    <citation type="submission" date="2018-10" db="UniProtKB">
        <authorList>
            <consortium name="EnsemblPlants"/>
        </authorList>
    </citation>
    <scope>IDENTIFICATION</scope>
</reference>
<evidence type="ECO:0008006" key="4">
    <source>
        <dbReference type="Google" id="ProtNLM"/>
    </source>
</evidence>
<dbReference type="GeneID" id="123141714"/>
<dbReference type="Pfam" id="PF04720">
    <property type="entry name" value="PDDEXK_6"/>
    <property type="match status" value="1"/>
</dbReference>
<dbReference type="Gramene" id="TraesARI6D03G03720970.1">
    <property type="protein sequence ID" value="TraesARI6D03G03720970.1"/>
    <property type="gene ID" value="TraesARI6D03G03720970"/>
</dbReference>
<evidence type="ECO:0000313" key="3">
    <source>
        <dbReference type="Proteomes" id="UP000019116"/>
    </source>
</evidence>
<dbReference type="Gramene" id="TraesCS6D02G263600.1">
    <property type="protein sequence ID" value="TraesCS6D02G263600.1"/>
    <property type="gene ID" value="TraesCS6D02G263600"/>
</dbReference>
<dbReference type="NCBIfam" id="TIGR01615">
    <property type="entry name" value="A_thal_3542"/>
    <property type="match status" value="1"/>
</dbReference>
<name>A0A3B6QKB0_WHEAT</name>
<feature type="region of interest" description="Disordered" evidence="1">
    <location>
        <begin position="1"/>
        <end position="23"/>
    </location>
</feature>
<dbReference type="Proteomes" id="UP000019116">
    <property type="component" value="Chromosome 6D"/>
</dbReference>
<dbReference type="OMA" id="RWERFGN"/>
<feature type="region of interest" description="Disordered" evidence="1">
    <location>
        <begin position="267"/>
        <end position="301"/>
    </location>
</feature>
<dbReference type="Gramene" id="TraesSTA6D03G03749760.1">
    <property type="protein sequence ID" value="TraesSTA6D03G03749760.1"/>
    <property type="gene ID" value="TraesSTA6D03G03749760"/>
</dbReference>
<dbReference type="Gramene" id="TraesPARA_EIv1.0_2151380.1">
    <property type="protein sequence ID" value="TraesPARA_EIv1.0_2151380.1.CDS"/>
    <property type="gene ID" value="TraesPARA_EIv1.0_2151380"/>
</dbReference>
<dbReference type="Gramene" id="TraesCLE_scaffold_122722_01G000100.1">
    <property type="protein sequence ID" value="TraesCLE_scaffold_122722_01G000100.1"/>
    <property type="gene ID" value="TraesCLE_scaffold_122722_01G000100"/>
</dbReference>
<dbReference type="Gramene" id="TraesCAD_scaffold_118091_01G000100.1">
    <property type="protein sequence ID" value="TraesCAD_scaffold_118091_01G000100.1"/>
    <property type="gene ID" value="TraesCAD_scaffold_118091_01G000100"/>
</dbReference>
<dbReference type="PANTHER" id="PTHR31579:SF42">
    <property type="entry name" value="DUF506 FAMILY PROTEIN (DUF506)"/>
    <property type="match status" value="1"/>
</dbReference>
<dbReference type="Gramene" id="TraesJUL6D03G03789740.1">
    <property type="protein sequence ID" value="TraesJUL6D03G03789740.1"/>
    <property type="gene ID" value="TraesJUL6D03G03789740"/>
</dbReference>
<dbReference type="Gramene" id="TraesRN6D0100672100.1">
    <property type="protein sequence ID" value="TraesRN6D0100672100.1"/>
    <property type="gene ID" value="TraesRN6D0100672100"/>
</dbReference>
<dbReference type="STRING" id="4565.A0A3B6QKB0"/>
<organism evidence="2">
    <name type="scientific">Triticum aestivum</name>
    <name type="common">Wheat</name>
    <dbReference type="NCBI Taxonomy" id="4565"/>
    <lineage>
        <taxon>Eukaryota</taxon>
        <taxon>Viridiplantae</taxon>
        <taxon>Streptophyta</taxon>
        <taxon>Embryophyta</taxon>
        <taxon>Tracheophyta</taxon>
        <taxon>Spermatophyta</taxon>
        <taxon>Magnoliopsida</taxon>
        <taxon>Liliopsida</taxon>
        <taxon>Poales</taxon>
        <taxon>Poaceae</taxon>
        <taxon>BOP clade</taxon>
        <taxon>Pooideae</taxon>
        <taxon>Triticodae</taxon>
        <taxon>Triticeae</taxon>
        <taxon>Triticinae</taxon>
        <taxon>Triticum</taxon>
    </lineage>
</organism>
<dbReference type="EnsemblPlants" id="TraesCS6D02G263600.1">
    <property type="protein sequence ID" value="TraesCS6D02G263600.1"/>
    <property type="gene ID" value="TraesCS6D02G263600"/>
</dbReference>
<dbReference type="InterPro" id="IPR006502">
    <property type="entry name" value="PDDEXK-like"/>
</dbReference>
<dbReference type="PaxDb" id="4565-Traes_6DL_BAD5B9DD2.1"/>
<dbReference type="Gramene" id="TraesSYM6D03G03704350.1">
    <property type="protein sequence ID" value="TraesSYM6D03G03704350.1"/>
    <property type="gene ID" value="TraesSYM6D03G03704350"/>
</dbReference>
<dbReference type="KEGG" id="taes:123141714"/>